<name>A0A6H5H243_9HEMI</name>
<dbReference type="Proteomes" id="UP000479000">
    <property type="component" value="Unassembled WGS sequence"/>
</dbReference>
<feature type="compositionally biased region" description="Low complexity" evidence="1">
    <location>
        <begin position="142"/>
        <end position="151"/>
    </location>
</feature>
<gene>
    <name evidence="2" type="ORF">NTEN_LOCUS14702</name>
</gene>
<proteinExistence type="predicted"/>
<keyword evidence="3" id="KW-1185">Reference proteome</keyword>
<protein>
    <submittedName>
        <fullName evidence="2">Uncharacterized protein</fullName>
    </submittedName>
</protein>
<evidence type="ECO:0000256" key="1">
    <source>
        <dbReference type="SAM" id="MobiDB-lite"/>
    </source>
</evidence>
<organism evidence="2 3">
    <name type="scientific">Nesidiocoris tenuis</name>
    <dbReference type="NCBI Taxonomy" id="355587"/>
    <lineage>
        <taxon>Eukaryota</taxon>
        <taxon>Metazoa</taxon>
        <taxon>Ecdysozoa</taxon>
        <taxon>Arthropoda</taxon>
        <taxon>Hexapoda</taxon>
        <taxon>Insecta</taxon>
        <taxon>Pterygota</taxon>
        <taxon>Neoptera</taxon>
        <taxon>Paraneoptera</taxon>
        <taxon>Hemiptera</taxon>
        <taxon>Heteroptera</taxon>
        <taxon>Panheteroptera</taxon>
        <taxon>Cimicomorpha</taxon>
        <taxon>Miridae</taxon>
        <taxon>Dicyphina</taxon>
        <taxon>Nesidiocoris</taxon>
    </lineage>
</organism>
<feature type="region of interest" description="Disordered" evidence="1">
    <location>
        <begin position="114"/>
        <end position="211"/>
    </location>
</feature>
<evidence type="ECO:0000313" key="3">
    <source>
        <dbReference type="Proteomes" id="UP000479000"/>
    </source>
</evidence>
<sequence>MDVSLEKFDNLVSIILTANYISDFLGKALPRRLKMLELYGNQLDDIVKLTQDPPLLLLYLGIGRNYLRNAPLLDPKLLQYEARLIDPSAKGAKEEEPILRGISPFGVEVEEQLKKANSAGGSKSNVIHAQPKIGHRKRTSTKASSRQSGGRRASHRASRKSMRRSSRKSMRRSSRKASSKGGRKSLARRKSVKGKKSKGRPSSKSGKQSKDNANWVCSFSEKNPITDISSETNLCPFTAVLVRKKACIDKSELHGSDELKSRSNLEYQLALSRPTPKLEKAEPDFRDRLSDRLHMANATMERQIIDDLS</sequence>
<feature type="compositionally biased region" description="Basic residues" evidence="1">
    <location>
        <begin position="152"/>
        <end position="201"/>
    </location>
</feature>
<dbReference type="AlphaFoldDB" id="A0A6H5H243"/>
<accession>A0A6H5H243</accession>
<reference evidence="2 3" key="1">
    <citation type="submission" date="2020-02" db="EMBL/GenBank/DDBJ databases">
        <authorList>
            <person name="Ferguson B K."/>
        </authorList>
    </citation>
    <scope>NUCLEOTIDE SEQUENCE [LARGE SCALE GENOMIC DNA]</scope>
</reference>
<evidence type="ECO:0000313" key="2">
    <source>
        <dbReference type="EMBL" id="CAB0009568.1"/>
    </source>
</evidence>
<dbReference type="OrthoDB" id="676979at2759"/>
<dbReference type="EMBL" id="CADCXU010021833">
    <property type="protein sequence ID" value="CAB0009568.1"/>
    <property type="molecule type" value="Genomic_DNA"/>
</dbReference>